<proteinExistence type="predicted"/>
<evidence type="ECO:0000256" key="2">
    <source>
        <dbReference type="ARBA" id="ARBA00022643"/>
    </source>
</evidence>
<dbReference type="GO" id="GO:0016705">
    <property type="term" value="F:oxidoreductase activity, acting on paired donors, with incorporation or reduction of molecular oxygen"/>
    <property type="evidence" value="ECO:0007669"/>
    <property type="project" value="InterPro"/>
</dbReference>
<protein>
    <submittedName>
        <fullName evidence="7">TIGR03571 family LLM class oxidoreductase</fullName>
        <ecNumber evidence="7">1.-.-.-</ecNumber>
    </submittedName>
</protein>
<dbReference type="Proteomes" id="UP000434209">
    <property type="component" value="Chromosome 3"/>
</dbReference>
<dbReference type="PANTHER" id="PTHR30011">
    <property type="entry name" value="ALKANESULFONATE MONOOXYGENASE-RELATED"/>
    <property type="match status" value="1"/>
</dbReference>
<dbReference type="SUPFAM" id="SSF51679">
    <property type="entry name" value="Bacterial luciferase-like"/>
    <property type="match status" value="1"/>
</dbReference>
<accession>A0A7Z2GAZ3</accession>
<name>A0A7Z2GAZ3_9BURK</name>
<evidence type="ECO:0000256" key="1">
    <source>
        <dbReference type="ARBA" id="ARBA00022630"/>
    </source>
</evidence>
<evidence type="ECO:0000259" key="6">
    <source>
        <dbReference type="Pfam" id="PF00296"/>
    </source>
</evidence>
<evidence type="ECO:0000256" key="3">
    <source>
        <dbReference type="ARBA" id="ARBA00023002"/>
    </source>
</evidence>
<dbReference type="NCBIfam" id="TIGR03571">
    <property type="entry name" value="lucif_BA3436"/>
    <property type="match status" value="1"/>
</dbReference>
<feature type="domain" description="Luciferase-like" evidence="6">
    <location>
        <begin position="35"/>
        <end position="242"/>
    </location>
</feature>
<dbReference type="KEGG" id="pacp:FAZ97_26140"/>
<dbReference type="InterPro" id="IPR011251">
    <property type="entry name" value="Luciferase-like_dom"/>
</dbReference>
<keyword evidence="3 7" id="KW-0560">Oxidoreductase</keyword>
<organism evidence="7 8">
    <name type="scientific">Paraburkholderia acidiphila</name>
    <dbReference type="NCBI Taxonomy" id="2571747"/>
    <lineage>
        <taxon>Bacteria</taxon>
        <taxon>Pseudomonadati</taxon>
        <taxon>Pseudomonadota</taxon>
        <taxon>Betaproteobacteria</taxon>
        <taxon>Burkholderiales</taxon>
        <taxon>Burkholderiaceae</taxon>
        <taxon>Paraburkholderia</taxon>
    </lineage>
</organism>
<evidence type="ECO:0000256" key="4">
    <source>
        <dbReference type="ARBA" id="ARBA00023033"/>
    </source>
</evidence>
<dbReference type="EC" id="1.-.-.-" evidence="7"/>
<keyword evidence="8" id="KW-1185">Reference proteome</keyword>
<feature type="region of interest" description="Disordered" evidence="5">
    <location>
        <begin position="322"/>
        <end position="344"/>
    </location>
</feature>
<dbReference type="OrthoDB" id="7239898at2"/>
<sequence length="344" mass="37355">MLTPSPDALPQSNPGFSRMFSCGRLTLGVLFAIESYSGDAPTMRNQIALARGAEQAGFAALGIRDVPLRDPGFGDLGQIYDPWTWLGYIAGQTESIALFTAAIVLPLRHPVHTAKAAASIDQLTGGRLVLGIASGDRPVEFPAFAVDRERRGEMFREQVRYLKVAWGNAFPEIESRYGVLGGADLVPKPVSARVPLIVTGNSQQSIEWIAQHADGWITYQRTLASQVELIRHWHETVAQVSPGSFKPFAQPYHIDLAENPDEGPTPIHNGHRLGRNWPMRTLEALERAGANHVLLNLKYGTRPAEAVMEELAAHVVPRFPAHGGGNAGDARSPLLNSGTEALAR</sequence>
<feature type="compositionally biased region" description="Polar residues" evidence="5">
    <location>
        <begin position="334"/>
        <end position="344"/>
    </location>
</feature>
<dbReference type="AlphaFoldDB" id="A0A7Z2GAZ3"/>
<gene>
    <name evidence="7" type="ORF">FAZ97_26140</name>
</gene>
<keyword evidence="2" id="KW-0288">FMN</keyword>
<keyword evidence="1" id="KW-0285">Flavoprotein</keyword>
<dbReference type="Pfam" id="PF00296">
    <property type="entry name" value="Bac_luciferase"/>
    <property type="match status" value="1"/>
</dbReference>
<evidence type="ECO:0000313" key="8">
    <source>
        <dbReference type="Proteomes" id="UP000434209"/>
    </source>
</evidence>
<dbReference type="GO" id="GO:0004497">
    <property type="term" value="F:monooxygenase activity"/>
    <property type="evidence" value="ECO:0007669"/>
    <property type="project" value="UniProtKB-KW"/>
</dbReference>
<dbReference type="InterPro" id="IPR020020">
    <property type="entry name" value="Luciferase-type_oxidoreductase"/>
</dbReference>
<dbReference type="PANTHER" id="PTHR30011:SF16">
    <property type="entry name" value="C2H2 FINGER DOMAIN TRANSCRIPTION FACTOR (EUROFUNG)-RELATED"/>
    <property type="match status" value="1"/>
</dbReference>
<evidence type="ECO:0000313" key="7">
    <source>
        <dbReference type="EMBL" id="QGZ58473.1"/>
    </source>
</evidence>
<dbReference type="Gene3D" id="3.20.20.30">
    <property type="entry name" value="Luciferase-like domain"/>
    <property type="match status" value="1"/>
</dbReference>
<dbReference type="EMBL" id="CP046911">
    <property type="protein sequence ID" value="QGZ58473.1"/>
    <property type="molecule type" value="Genomic_DNA"/>
</dbReference>
<dbReference type="InterPro" id="IPR051260">
    <property type="entry name" value="Diverse_substr_monoxygenases"/>
</dbReference>
<dbReference type="InterPro" id="IPR036661">
    <property type="entry name" value="Luciferase-like_sf"/>
</dbReference>
<reference evidence="7 8" key="1">
    <citation type="submission" date="2019-12" db="EMBL/GenBank/DDBJ databases">
        <title>Paraburkholderia acidiphila 7Q-K02 sp. nov and Paraburkholderia acidisoli DHF22 sp. nov., two strains isolated from forest soil.</title>
        <authorList>
            <person name="Gao Z."/>
            <person name="Qiu L."/>
        </authorList>
    </citation>
    <scope>NUCLEOTIDE SEQUENCE [LARGE SCALE GENOMIC DNA]</scope>
    <source>
        <strain evidence="7 8">7Q-K02</strain>
    </source>
</reference>
<dbReference type="RefSeq" id="WP_158761408.1">
    <property type="nucleotide sequence ID" value="NZ_CP046911.1"/>
</dbReference>
<evidence type="ECO:0000256" key="5">
    <source>
        <dbReference type="SAM" id="MobiDB-lite"/>
    </source>
</evidence>
<keyword evidence="4" id="KW-0503">Monooxygenase</keyword>